<feature type="domain" description="Amine oxidase" evidence="1">
    <location>
        <begin position="2"/>
        <end position="110"/>
    </location>
</feature>
<dbReference type="PANTHER" id="PTHR10742:SF398">
    <property type="entry name" value="AMINE OXIDASE DOMAIN-CONTAINING PROTEIN-RELATED"/>
    <property type="match status" value="1"/>
</dbReference>
<dbReference type="SUPFAM" id="SSF54373">
    <property type="entry name" value="FAD-linked reductases, C-terminal domain"/>
    <property type="match status" value="1"/>
</dbReference>
<dbReference type="SUPFAM" id="SSF51905">
    <property type="entry name" value="FAD/NAD(P)-binding domain"/>
    <property type="match status" value="1"/>
</dbReference>
<evidence type="ECO:0000313" key="2">
    <source>
        <dbReference type="EMBL" id="CAK1592515.1"/>
    </source>
</evidence>
<evidence type="ECO:0000259" key="1">
    <source>
        <dbReference type="Pfam" id="PF01593"/>
    </source>
</evidence>
<evidence type="ECO:0000313" key="3">
    <source>
        <dbReference type="Proteomes" id="UP001314205"/>
    </source>
</evidence>
<dbReference type="AlphaFoldDB" id="A0AAV1LC41"/>
<proteinExistence type="predicted"/>
<dbReference type="InterPro" id="IPR050281">
    <property type="entry name" value="Flavin_monoamine_oxidase"/>
</dbReference>
<organism evidence="2 3">
    <name type="scientific">Parnassius mnemosyne</name>
    <name type="common">clouded apollo</name>
    <dbReference type="NCBI Taxonomy" id="213953"/>
    <lineage>
        <taxon>Eukaryota</taxon>
        <taxon>Metazoa</taxon>
        <taxon>Ecdysozoa</taxon>
        <taxon>Arthropoda</taxon>
        <taxon>Hexapoda</taxon>
        <taxon>Insecta</taxon>
        <taxon>Pterygota</taxon>
        <taxon>Neoptera</taxon>
        <taxon>Endopterygota</taxon>
        <taxon>Lepidoptera</taxon>
        <taxon>Glossata</taxon>
        <taxon>Ditrysia</taxon>
        <taxon>Papilionoidea</taxon>
        <taxon>Papilionidae</taxon>
        <taxon>Parnassiinae</taxon>
        <taxon>Parnassini</taxon>
        <taxon>Parnassius</taxon>
        <taxon>Driopa</taxon>
    </lineage>
</organism>
<dbReference type="InterPro" id="IPR002937">
    <property type="entry name" value="Amino_oxidase"/>
</dbReference>
<dbReference type="Pfam" id="PF01593">
    <property type="entry name" value="Amino_oxidase"/>
    <property type="match status" value="1"/>
</dbReference>
<gene>
    <name evidence="2" type="ORF">PARMNEM_LOCUS12455</name>
</gene>
<protein>
    <recommendedName>
        <fullName evidence="1">Amine oxidase domain-containing protein</fullName>
    </recommendedName>
</protein>
<dbReference type="Gene3D" id="3.50.50.60">
    <property type="entry name" value="FAD/NAD(P)-binding domain"/>
    <property type="match status" value="1"/>
</dbReference>
<reference evidence="2 3" key="1">
    <citation type="submission" date="2023-11" db="EMBL/GenBank/DDBJ databases">
        <authorList>
            <person name="Hedman E."/>
            <person name="Englund M."/>
            <person name="Stromberg M."/>
            <person name="Nyberg Akerstrom W."/>
            <person name="Nylinder S."/>
            <person name="Jareborg N."/>
            <person name="Kallberg Y."/>
            <person name="Kronander E."/>
        </authorList>
    </citation>
    <scope>NUCLEOTIDE SEQUENCE [LARGE SCALE GENOMIC DNA]</scope>
</reference>
<comment type="caution">
    <text evidence="2">The sequence shown here is derived from an EMBL/GenBank/DDBJ whole genome shotgun (WGS) entry which is preliminary data.</text>
</comment>
<dbReference type="Gene3D" id="3.90.660.10">
    <property type="match status" value="1"/>
</dbReference>
<dbReference type="Proteomes" id="UP001314205">
    <property type="component" value="Unassembled WGS sequence"/>
</dbReference>
<dbReference type="InterPro" id="IPR036188">
    <property type="entry name" value="FAD/NAD-bd_sf"/>
</dbReference>
<keyword evidence="3" id="KW-1185">Reference proteome</keyword>
<accession>A0AAV1LC41</accession>
<name>A0AAV1LC41_9NEOP</name>
<sequence>MQVETLPEEVVKRKSVELLQKFLGANVTLPEPTGMLRSTWFSNPYIRGSYSYDSVSSMKYPNSRADLGKPLLDSAGTPKVLFAGEATDLTQFSTVHGASESGYREAMRILSS</sequence>
<dbReference type="GO" id="GO:0046592">
    <property type="term" value="F:polyamine oxidase activity"/>
    <property type="evidence" value="ECO:0007669"/>
    <property type="project" value="TreeGrafter"/>
</dbReference>
<dbReference type="PANTHER" id="PTHR10742">
    <property type="entry name" value="FLAVIN MONOAMINE OXIDASE"/>
    <property type="match status" value="1"/>
</dbReference>
<dbReference type="EMBL" id="CAVLGL010000087">
    <property type="protein sequence ID" value="CAK1592515.1"/>
    <property type="molecule type" value="Genomic_DNA"/>
</dbReference>